<feature type="transmembrane region" description="Helical" evidence="1">
    <location>
        <begin position="56"/>
        <end position="73"/>
    </location>
</feature>
<name>A0AAV0FU08_9ASTE</name>
<keyword evidence="3" id="KW-1185">Reference proteome</keyword>
<keyword evidence="1" id="KW-0812">Transmembrane</keyword>
<gene>
    <name evidence="2" type="ORF">CEPIT_LOCUS37220</name>
</gene>
<keyword evidence="1" id="KW-1133">Transmembrane helix</keyword>
<dbReference type="AlphaFoldDB" id="A0AAV0FU08"/>
<keyword evidence="1" id="KW-0472">Membrane</keyword>
<feature type="transmembrane region" description="Helical" evidence="1">
    <location>
        <begin position="21"/>
        <end position="44"/>
    </location>
</feature>
<organism evidence="2 3">
    <name type="scientific">Cuscuta epithymum</name>
    <dbReference type="NCBI Taxonomy" id="186058"/>
    <lineage>
        <taxon>Eukaryota</taxon>
        <taxon>Viridiplantae</taxon>
        <taxon>Streptophyta</taxon>
        <taxon>Embryophyta</taxon>
        <taxon>Tracheophyta</taxon>
        <taxon>Spermatophyta</taxon>
        <taxon>Magnoliopsida</taxon>
        <taxon>eudicotyledons</taxon>
        <taxon>Gunneridae</taxon>
        <taxon>Pentapetalae</taxon>
        <taxon>asterids</taxon>
        <taxon>lamiids</taxon>
        <taxon>Solanales</taxon>
        <taxon>Convolvulaceae</taxon>
        <taxon>Cuscuteae</taxon>
        <taxon>Cuscuta</taxon>
        <taxon>Cuscuta subgen. Cuscuta</taxon>
    </lineage>
</organism>
<comment type="caution">
    <text evidence="2">The sequence shown here is derived from an EMBL/GenBank/DDBJ whole genome shotgun (WGS) entry which is preliminary data.</text>
</comment>
<evidence type="ECO:0000313" key="3">
    <source>
        <dbReference type="Proteomes" id="UP001152523"/>
    </source>
</evidence>
<sequence length="165" mass="19044">MNSKRDYLNSLCPKKRTMMMNGITMTIVIVDVMIAICFAMTLSMEKSNRVVFSQRTWIWDLFVHFICVVMAVVDDFRMRLQMPTLDVKYLNLSGDYSPDSDSNSKFVSLLRCCPKLCKLEICFRLREPDSPDCSESVSDLLEGHLNLHYRHNALQTLKLNLFSGS</sequence>
<reference evidence="2" key="1">
    <citation type="submission" date="2022-07" db="EMBL/GenBank/DDBJ databases">
        <authorList>
            <person name="Macas J."/>
            <person name="Novak P."/>
            <person name="Neumann P."/>
        </authorList>
    </citation>
    <scope>NUCLEOTIDE SEQUENCE</scope>
</reference>
<dbReference type="EMBL" id="CAMAPF010001014">
    <property type="protein sequence ID" value="CAH9138962.1"/>
    <property type="molecule type" value="Genomic_DNA"/>
</dbReference>
<protein>
    <submittedName>
        <fullName evidence="2">Uncharacterized protein</fullName>
    </submittedName>
</protein>
<accession>A0AAV0FU08</accession>
<dbReference type="Proteomes" id="UP001152523">
    <property type="component" value="Unassembled WGS sequence"/>
</dbReference>
<evidence type="ECO:0000256" key="1">
    <source>
        <dbReference type="SAM" id="Phobius"/>
    </source>
</evidence>
<proteinExistence type="predicted"/>
<evidence type="ECO:0000313" key="2">
    <source>
        <dbReference type="EMBL" id="CAH9138962.1"/>
    </source>
</evidence>